<keyword evidence="7" id="KW-0503">Monooxygenase</keyword>
<evidence type="ECO:0000256" key="6">
    <source>
        <dbReference type="ARBA" id="ARBA00023004"/>
    </source>
</evidence>
<evidence type="ECO:0000256" key="1">
    <source>
        <dbReference type="ARBA" id="ARBA00001971"/>
    </source>
</evidence>
<evidence type="ECO:0000256" key="8">
    <source>
        <dbReference type="PIRSR" id="PIRSR602403-1"/>
    </source>
</evidence>
<keyword evidence="4 8" id="KW-0479">Metal-binding</keyword>
<proteinExistence type="inferred from homology"/>
<evidence type="ECO:0000313" key="9">
    <source>
        <dbReference type="EMBL" id="PRQ57685.1"/>
    </source>
</evidence>
<dbReference type="SUPFAM" id="SSF48264">
    <property type="entry name" value="Cytochrome P450"/>
    <property type="match status" value="1"/>
</dbReference>
<comment type="similarity">
    <text evidence="2">Belongs to the cytochrome P450 family.</text>
</comment>
<sequence>MEDILSRFMESEKDPEQMNDKYPGDIILNFMIAGKDTSANTLSWFFYMISKNPLIQEKVAQEVKDVVCMKHDADIDEFVTNITDATLEKMQYLHATLTETLRLYLAVPVNGKFAEVDDILPDGFRVKKGDGIAYMAYAMGRMPYIWGEDAEDFQPERWLNNGVFKPESPFKFIAFHLYLGYSQAGPRTCLGKDFAYMQIKIVAMALLCFFRFKLAEETRNVITYRTMFTLSHRWHPPYACTSKDHLTDCFHMKQKSFPSKMNVLSLSLSLSVSSTSILDHGNQLH</sequence>
<keyword evidence="6 8" id="KW-0408">Iron</keyword>
<keyword evidence="5 9" id="KW-0560">Oxidoreductase</keyword>
<dbReference type="EMBL" id="PDCK01000039">
    <property type="protein sequence ID" value="PRQ57685.1"/>
    <property type="molecule type" value="Genomic_DNA"/>
</dbReference>
<dbReference type="Pfam" id="PF00067">
    <property type="entry name" value="p450"/>
    <property type="match status" value="1"/>
</dbReference>
<comment type="caution">
    <text evidence="9">The sequence shown here is derived from an EMBL/GenBank/DDBJ whole genome shotgun (WGS) entry which is preliminary data.</text>
</comment>
<dbReference type="InterPro" id="IPR001128">
    <property type="entry name" value="Cyt_P450"/>
</dbReference>
<dbReference type="GO" id="GO:0036204">
    <property type="term" value="F:abieta-7,13-dien-18-ol hydroxylase activity"/>
    <property type="evidence" value="ECO:0007669"/>
    <property type="project" value="UniProtKB-EC"/>
</dbReference>
<dbReference type="PRINTS" id="PR00465">
    <property type="entry name" value="EP450IV"/>
</dbReference>
<evidence type="ECO:0000256" key="2">
    <source>
        <dbReference type="ARBA" id="ARBA00010617"/>
    </source>
</evidence>
<dbReference type="EC" id="1.14.14.145" evidence="9"/>
<evidence type="ECO:0000256" key="5">
    <source>
        <dbReference type="ARBA" id="ARBA00023002"/>
    </source>
</evidence>
<gene>
    <name evidence="9" type="ORF">RchiOBHm_Chr1g0351031</name>
</gene>
<organism evidence="9 10">
    <name type="scientific">Rosa chinensis</name>
    <name type="common">China rose</name>
    <dbReference type="NCBI Taxonomy" id="74649"/>
    <lineage>
        <taxon>Eukaryota</taxon>
        <taxon>Viridiplantae</taxon>
        <taxon>Streptophyta</taxon>
        <taxon>Embryophyta</taxon>
        <taxon>Tracheophyta</taxon>
        <taxon>Spermatophyta</taxon>
        <taxon>Magnoliopsida</taxon>
        <taxon>eudicotyledons</taxon>
        <taxon>Gunneridae</taxon>
        <taxon>Pentapetalae</taxon>
        <taxon>rosids</taxon>
        <taxon>fabids</taxon>
        <taxon>Rosales</taxon>
        <taxon>Rosaceae</taxon>
        <taxon>Rosoideae</taxon>
        <taxon>Rosoideae incertae sedis</taxon>
        <taxon>Rosa</taxon>
    </lineage>
</organism>
<dbReference type="GO" id="GO:0005506">
    <property type="term" value="F:iron ion binding"/>
    <property type="evidence" value="ECO:0007669"/>
    <property type="project" value="InterPro"/>
</dbReference>
<dbReference type="Gene3D" id="1.10.630.10">
    <property type="entry name" value="Cytochrome P450"/>
    <property type="match status" value="1"/>
</dbReference>
<protein>
    <submittedName>
        <fullName evidence="9">Putative abieta-7,13-dien-18-ol hydroxylase</fullName>
        <ecNumber evidence="9">1.14.14.145</ecNumber>
    </submittedName>
</protein>
<feature type="binding site" description="axial binding residue" evidence="8">
    <location>
        <position position="189"/>
    </location>
    <ligand>
        <name>heme</name>
        <dbReference type="ChEBI" id="CHEBI:30413"/>
    </ligand>
    <ligandPart>
        <name>Fe</name>
        <dbReference type="ChEBI" id="CHEBI:18248"/>
    </ligandPart>
</feature>
<dbReference type="InterPro" id="IPR036396">
    <property type="entry name" value="Cyt_P450_sf"/>
</dbReference>
<dbReference type="Proteomes" id="UP000238479">
    <property type="component" value="Chromosome 1"/>
</dbReference>
<reference evidence="9 10" key="1">
    <citation type="journal article" date="2018" name="Nat. Genet.">
        <title>The Rosa genome provides new insights in the design of modern roses.</title>
        <authorList>
            <person name="Bendahmane M."/>
        </authorList>
    </citation>
    <scope>NUCLEOTIDE SEQUENCE [LARGE SCALE GENOMIC DNA]</scope>
    <source>
        <strain evidence="10">cv. Old Blush</strain>
    </source>
</reference>
<name>A0A2P6SG76_ROSCH</name>
<comment type="cofactor">
    <cofactor evidence="1 8">
        <name>heme</name>
        <dbReference type="ChEBI" id="CHEBI:30413"/>
    </cofactor>
</comment>
<evidence type="ECO:0000256" key="4">
    <source>
        <dbReference type="ARBA" id="ARBA00022723"/>
    </source>
</evidence>
<keyword evidence="3 8" id="KW-0349">Heme</keyword>
<evidence type="ECO:0000256" key="3">
    <source>
        <dbReference type="ARBA" id="ARBA00022617"/>
    </source>
</evidence>
<evidence type="ECO:0000313" key="10">
    <source>
        <dbReference type="Proteomes" id="UP000238479"/>
    </source>
</evidence>
<evidence type="ECO:0000256" key="7">
    <source>
        <dbReference type="ARBA" id="ARBA00023033"/>
    </source>
</evidence>
<dbReference type="STRING" id="74649.A0A2P6SG76"/>
<dbReference type="Gramene" id="PRQ57685">
    <property type="protein sequence ID" value="PRQ57685"/>
    <property type="gene ID" value="RchiOBHm_Chr1g0351031"/>
</dbReference>
<dbReference type="AlphaFoldDB" id="A0A2P6SG76"/>
<dbReference type="InterPro" id="IPR002403">
    <property type="entry name" value="Cyt_P450_E_grp-IV"/>
</dbReference>
<accession>A0A2P6SG76</accession>
<dbReference type="GO" id="GO:0020037">
    <property type="term" value="F:heme binding"/>
    <property type="evidence" value="ECO:0007669"/>
    <property type="project" value="InterPro"/>
</dbReference>
<dbReference type="OMA" id="GIAYMAY"/>
<dbReference type="PANTHER" id="PTHR24296">
    <property type="entry name" value="CYTOCHROME P450"/>
    <property type="match status" value="1"/>
</dbReference>
<keyword evidence="10" id="KW-1185">Reference proteome</keyword>
<dbReference type="PRINTS" id="PR00385">
    <property type="entry name" value="P450"/>
</dbReference>